<evidence type="ECO:0000256" key="3">
    <source>
        <dbReference type="ARBA" id="ARBA00023315"/>
    </source>
</evidence>
<accession>A0ABR8S9U5</accession>
<feature type="domain" description="Thiolase C-terminal" evidence="6">
    <location>
        <begin position="266"/>
        <end position="387"/>
    </location>
</feature>
<dbReference type="PANTHER" id="PTHR18919:SF107">
    <property type="entry name" value="ACETYL-COA ACETYLTRANSFERASE, CYTOSOLIC"/>
    <property type="match status" value="1"/>
</dbReference>
<dbReference type="Pfam" id="PF02803">
    <property type="entry name" value="Thiolase_C"/>
    <property type="match status" value="1"/>
</dbReference>
<feature type="domain" description="Thiolase N-terminal" evidence="5">
    <location>
        <begin position="12"/>
        <end position="255"/>
    </location>
</feature>
<evidence type="ECO:0000259" key="5">
    <source>
        <dbReference type="Pfam" id="PF00108"/>
    </source>
</evidence>
<dbReference type="EMBL" id="JACSQK010000003">
    <property type="protein sequence ID" value="MBD7960169.1"/>
    <property type="molecule type" value="Genomic_DNA"/>
</dbReference>
<evidence type="ECO:0000313" key="8">
    <source>
        <dbReference type="Proteomes" id="UP000634919"/>
    </source>
</evidence>
<evidence type="ECO:0000256" key="1">
    <source>
        <dbReference type="ARBA" id="ARBA00010982"/>
    </source>
</evidence>
<dbReference type="InterPro" id="IPR020617">
    <property type="entry name" value="Thiolase_C"/>
</dbReference>
<dbReference type="Pfam" id="PF00108">
    <property type="entry name" value="Thiolase_N"/>
    <property type="match status" value="1"/>
</dbReference>
<dbReference type="Proteomes" id="UP000634919">
    <property type="component" value="Unassembled WGS sequence"/>
</dbReference>
<gene>
    <name evidence="7" type="ORF">H9646_06715</name>
</gene>
<name>A0ABR8S9U5_9BURK</name>
<evidence type="ECO:0000256" key="2">
    <source>
        <dbReference type="ARBA" id="ARBA00022679"/>
    </source>
</evidence>
<dbReference type="NCBIfam" id="TIGR01930">
    <property type="entry name" value="AcCoA-C-Actrans"/>
    <property type="match status" value="1"/>
</dbReference>
<dbReference type="SUPFAM" id="SSF53901">
    <property type="entry name" value="Thiolase-like"/>
    <property type="match status" value="2"/>
</dbReference>
<sequence>MAINPATTAWPIVGCARTPVVPVNGAFKALSPHALAAPVLQHLLQQSGVPAHAVDGVVIGNALAAGGNPARLLALAAGLPQSVPAVTVDTQCCSGLDAITLACGWLALGHADIVIAGGVEAWSRAPLRMHRPLNADQPAQAYLQPAFSPWPERDPDMLDAAAAVAQRMQISRAEQNRYAIASHERAVSHAAQLMQEIVPIAGITQDVYPRSLQAQRVARMPVVRGIHSAARIDCSLQAVAISAQADGAALVLLASPQACKRWNLQPKAAWLGASNLGAAPEAPLLCAHIAAQHLLQRHALSAQALSNVELHDAFAVQGLLFARALGLRSEQLNPAGGGLARGHPIGASAAIAFVRALATWSHCATAQQPYAMACAAGAGGLGTAALIGPWLP</sequence>
<dbReference type="PANTHER" id="PTHR18919">
    <property type="entry name" value="ACETYL-COA C-ACYLTRANSFERASE"/>
    <property type="match status" value="1"/>
</dbReference>
<dbReference type="InterPro" id="IPR020616">
    <property type="entry name" value="Thiolase_N"/>
</dbReference>
<proteinExistence type="inferred from homology"/>
<keyword evidence="2 4" id="KW-0808">Transferase</keyword>
<keyword evidence="8" id="KW-1185">Reference proteome</keyword>
<protein>
    <submittedName>
        <fullName evidence="7">Thiolase family protein</fullName>
    </submittedName>
</protein>
<dbReference type="InterPro" id="IPR002155">
    <property type="entry name" value="Thiolase"/>
</dbReference>
<keyword evidence="3 4" id="KW-0012">Acyltransferase</keyword>
<dbReference type="CDD" id="cd00751">
    <property type="entry name" value="thiolase"/>
    <property type="match status" value="1"/>
</dbReference>
<reference evidence="7 8" key="1">
    <citation type="submission" date="2020-08" db="EMBL/GenBank/DDBJ databases">
        <title>A Genomic Blueprint of the Chicken Gut Microbiome.</title>
        <authorList>
            <person name="Gilroy R."/>
            <person name="Ravi A."/>
            <person name="Getino M."/>
            <person name="Pursley I."/>
            <person name="Horton D.L."/>
            <person name="Alikhan N.-F."/>
            <person name="Baker D."/>
            <person name="Gharbi K."/>
            <person name="Hall N."/>
            <person name="Watson M."/>
            <person name="Adriaenssens E.M."/>
            <person name="Foster-Nyarko E."/>
            <person name="Jarju S."/>
            <person name="Secka A."/>
            <person name="Antonio M."/>
            <person name="Oren A."/>
            <person name="Chaudhuri R."/>
            <person name="La Ragione R.M."/>
            <person name="Hildebrand F."/>
            <person name="Pallen M.J."/>
        </authorList>
    </citation>
    <scope>NUCLEOTIDE SEQUENCE [LARGE SCALE GENOMIC DNA]</scope>
    <source>
        <strain evidence="7 8">Sa2CVA6</strain>
    </source>
</reference>
<dbReference type="RefSeq" id="WP_191722573.1">
    <property type="nucleotide sequence ID" value="NZ_JACSQK010000003.1"/>
</dbReference>
<organism evidence="7 8">
    <name type="scientific">Comamonas avium</name>
    <dbReference type="NCBI Taxonomy" id="2762231"/>
    <lineage>
        <taxon>Bacteria</taxon>
        <taxon>Pseudomonadati</taxon>
        <taxon>Pseudomonadota</taxon>
        <taxon>Betaproteobacteria</taxon>
        <taxon>Burkholderiales</taxon>
        <taxon>Comamonadaceae</taxon>
        <taxon>Comamonas</taxon>
    </lineage>
</organism>
<comment type="caution">
    <text evidence="7">The sequence shown here is derived from an EMBL/GenBank/DDBJ whole genome shotgun (WGS) entry which is preliminary data.</text>
</comment>
<dbReference type="PIRSF" id="PIRSF000429">
    <property type="entry name" value="Ac-CoA_Ac_transf"/>
    <property type="match status" value="1"/>
</dbReference>
<dbReference type="InterPro" id="IPR016039">
    <property type="entry name" value="Thiolase-like"/>
</dbReference>
<comment type="similarity">
    <text evidence="1 4">Belongs to the thiolase-like superfamily. Thiolase family.</text>
</comment>
<evidence type="ECO:0000259" key="6">
    <source>
        <dbReference type="Pfam" id="PF02803"/>
    </source>
</evidence>
<evidence type="ECO:0000256" key="4">
    <source>
        <dbReference type="RuleBase" id="RU003557"/>
    </source>
</evidence>
<dbReference type="Gene3D" id="3.40.47.10">
    <property type="match status" value="1"/>
</dbReference>
<evidence type="ECO:0000313" key="7">
    <source>
        <dbReference type="EMBL" id="MBD7960169.1"/>
    </source>
</evidence>